<keyword evidence="1" id="KW-0472">Membrane</keyword>
<evidence type="ECO:0000313" key="3">
    <source>
        <dbReference type="Proteomes" id="UP000043699"/>
    </source>
</evidence>
<keyword evidence="1" id="KW-0812">Transmembrane</keyword>
<reference evidence="2 3" key="1">
    <citation type="submission" date="2014-09" db="EMBL/GenBank/DDBJ databases">
        <authorList>
            <person name="Urmite Genomes Urmite Genomes"/>
        </authorList>
    </citation>
    <scope>NUCLEOTIDE SEQUENCE [LARGE SCALE GENOMIC DNA]</scope>
    <source>
        <strain evidence="2 3">ES2</strain>
    </source>
</reference>
<dbReference type="EMBL" id="CCXS01000001">
    <property type="protein sequence ID" value="CEG22743.1"/>
    <property type="molecule type" value="Genomic_DNA"/>
</dbReference>
<keyword evidence="3" id="KW-1185">Reference proteome</keyword>
<evidence type="ECO:0000313" key="2">
    <source>
        <dbReference type="EMBL" id="CEG22743.1"/>
    </source>
</evidence>
<sequence>MNEKSEFRIALEANLIVGASALLFFGSILAVAQWTGSDLISIFSDLPWNEINTWSDIQRN</sequence>
<feature type="transmembrane region" description="Helical" evidence="1">
    <location>
        <begin position="12"/>
        <end position="34"/>
    </location>
</feature>
<keyword evidence="1" id="KW-1133">Transmembrane helix</keyword>
<accession>A0A098EK96</accession>
<dbReference type="RefSeq" id="WP_052651574.1">
    <property type="nucleotide sequence ID" value="NZ_CCXS01000001.1"/>
</dbReference>
<name>A0A098EK96_9BACL</name>
<protein>
    <submittedName>
        <fullName evidence="2">Uncharacterized protein</fullName>
    </submittedName>
</protein>
<evidence type="ECO:0000256" key="1">
    <source>
        <dbReference type="SAM" id="Phobius"/>
    </source>
</evidence>
<dbReference type="Proteomes" id="UP000043699">
    <property type="component" value="Unassembled WGS sequence"/>
</dbReference>
<proteinExistence type="predicted"/>
<dbReference type="AlphaFoldDB" id="A0A098EK96"/>
<gene>
    <name evidence="2" type="ORF">BN1080_01678</name>
</gene>
<dbReference type="STRING" id="1499687.BN1080_01678"/>
<organism evidence="2 3">
    <name type="scientific">Planococcus massiliensis</name>
    <dbReference type="NCBI Taxonomy" id="1499687"/>
    <lineage>
        <taxon>Bacteria</taxon>
        <taxon>Bacillati</taxon>
        <taxon>Bacillota</taxon>
        <taxon>Bacilli</taxon>
        <taxon>Bacillales</taxon>
        <taxon>Caryophanaceae</taxon>
        <taxon>Planococcus</taxon>
    </lineage>
</organism>